<accession>A0A1G9NK00</accession>
<dbReference type="PANTHER" id="PTHR13947">
    <property type="entry name" value="GNAT FAMILY N-ACETYLTRANSFERASE"/>
    <property type="match status" value="1"/>
</dbReference>
<dbReference type="InterPro" id="IPR050769">
    <property type="entry name" value="NAT_camello-type"/>
</dbReference>
<dbReference type="Pfam" id="PF00583">
    <property type="entry name" value="Acetyltransf_1"/>
    <property type="match status" value="1"/>
</dbReference>
<evidence type="ECO:0000313" key="4">
    <source>
        <dbReference type="Proteomes" id="UP000199440"/>
    </source>
</evidence>
<dbReference type="CDD" id="cd04301">
    <property type="entry name" value="NAT_SF"/>
    <property type="match status" value="1"/>
</dbReference>
<protein>
    <submittedName>
        <fullName evidence="3">Acetyltransferase (GNAT) domain-containing protein</fullName>
    </submittedName>
</protein>
<keyword evidence="1 3" id="KW-0808">Transferase</keyword>
<dbReference type="Gene3D" id="3.40.630.30">
    <property type="match status" value="1"/>
</dbReference>
<feature type="domain" description="N-acetyltransferase" evidence="2">
    <location>
        <begin position="3"/>
        <end position="153"/>
    </location>
</feature>
<dbReference type="PROSITE" id="PS51186">
    <property type="entry name" value="GNAT"/>
    <property type="match status" value="1"/>
</dbReference>
<reference evidence="3 4" key="1">
    <citation type="submission" date="2016-10" db="EMBL/GenBank/DDBJ databases">
        <authorList>
            <person name="de Groot N.N."/>
        </authorList>
    </citation>
    <scope>NUCLEOTIDE SEQUENCE [LARGE SCALE GENOMIC DNA]</scope>
    <source>
        <strain evidence="3 4">DSM 19886</strain>
    </source>
</reference>
<dbReference type="Proteomes" id="UP000199440">
    <property type="component" value="Unassembled WGS sequence"/>
</dbReference>
<dbReference type="GO" id="GO:0008080">
    <property type="term" value="F:N-acetyltransferase activity"/>
    <property type="evidence" value="ECO:0007669"/>
    <property type="project" value="InterPro"/>
</dbReference>
<dbReference type="InterPro" id="IPR000182">
    <property type="entry name" value="GNAT_dom"/>
</dbReference>
<dbReference type="EMBL" id="FNGV01000003">
    <property type="protein sequence ID" value="SDL86643.1"/>
    <property type="molecule type" value="Genomic_DNA"/>
</dbReference>
<evidence type="ECO:0000256" key="1">
    <source>
        <dbReference type="ARBA" id="ARBA00022679"/>
    </source>
</evidence>
<organism evidence="3 4">
    <name type="scientific">Kriegella aquimaris</name>
    <dbReference type="NCBI Taxonomy" id="192904"/>
    <lineage>
        <taxon>Bacteria</taxon>
        <taxon>Pseudomonadati</taxon>
        <taxon>Bacteroidota</taxon>
        <taxon>Flavobacteriia</taxon>
        <taxon>Flavobacteriales</taxon>
        <taxon>Flavobacteriaceae</taxon>
        <taxon>Kriegella</taxon>
    </lineage>
</organism>
<dbReference type="InterPro" id="IPR016181">
    <property type="entry name" value="Acyl_CoA_acyltransferase"/>
</dbReference>
<evidence type="ECO:0000259" key="2">
    <source>
        <dbReference type="PROSITE" id="PS51186"/>
    </source>
</evidence>
<dbReference type="STRING" id="192904.SAMN04488514_103207"/>
<dbReference type="AlphaFoldDB" id="A0A1G9NK00"/>
<gene>
    <name evidence="3" type="ORF">SAMN04488514_103207</name>
</gene>
<keyword evidence="4" id="KW-1185">Reference proteome</keyword>
<dbReference type="PANTHER" id="PTHR13947:SF37">
    <property type="entry name" value="LD18367P"/>
    <property type="match status" value="1"/>
</dbReference>
<dbReference type="OrthoDB" id="1431064at2"/>
<proteinExistence type="predicted"/>
<dbReference type="RefSeq" id="WP_089887635.1">
    <property type="nucleotide sequence ID" value="NZ_FNGV01000003.1"/>
</dbReference>
<name>A0A1G9NK00_9FLAO</name>
<dbReference type="SUPFAM" id="SSF55729">
    <property type="entry name" value="Acyl-CoA N-acyltransferases (Nat)"/>
    <property type="match status" value="1"/>
</dbReference>
<sequence>MAFQVIPFELQYAKHFRDLNLQWIQEKFVVEPKDRTLLENCKKYIIETGGHIFFAEYNGDIAGCFAFIKLNNEVYELGKMAVDPNYQGIKIGQKLLDFAINFAKKEGWHRLVLYSSTQLDTALHIYRKYGFKEVPIDPDSQYIRSDIKMELSL</sequence>
<evidence type="ECO:0000313" key="3">
    <source>
        <dbReference type="EMBL" id="SDL86643.1"/>
    </source>
</evidence>